<dbReference type="Proteomes" id="UP000273898">
    <property type="component" value="Unassembled WGS sequence"/>
</dbReference>
<keyword evidence="4" id="KW-1185">Reference proteome</keyword>
<proteinExistence type="predicted"/>
<dbReference type="RefSeq" id="WP_121283235.1">
    <property type="nucleotide sequence ID" value="NZ_RCCK01000010.1"/>
</dbReference>
<evidence type="ECO:0000313" key="3">
    <source>
        <dbReference type="Proteomes" id="UP000273898"/>
    </source>
</evidence>
<accession>A0A497YH58</accession>
<gene>
    <name evidence="1" type="ORF">BCL90_1440</name>
    <name evidence="2" type="ORF">E3V97_15150</name>
</gene>
<sequence length="786" mass="88313">MSELNFIIDQPLPLNQDYAALKAEGLAYIQLHSGHEWTNLNNVDPGVTILEQVCYALTELGYCNDFPVADILTDQDGKLEVKDQFYLPEEILTTSPITITDYRKCLIDGVSGVTNVLIVPVFGNNHAYQVYLQPNTAVEKEELCNAAFIYLNKCRNLGEMFLPPLCLTDDFHTVAGKIEIADETQLKKILAELQQRVQQAIFPKVVPLGYNSKETDDVPTDEIFNGPLLQHGWIPTSALGEKKDQLQLIELQQLILDVPGIIGVSGLNFDQQPLAQEIHTDSDHLLEINWSTSLDNGLEIYCKGRRLFSATNLLMLAAVSSPQTPGPGPVFGAIPSLRITLPGGIFRDINSYYSIQNTFPEIYAVGADATVDNASDFQKAQSRQLKGYLTLFDQVLANQFSQLANLGTLFSFKNAKSGTPSDQAFFYNTKNSLEEIPSQYPVPYLVFSPTYFYQSLYSVPHIRPLLKDNELYNFSIGAETEQEMEYASWLAYQKDPYNPYIKGLMDMVEDDATNLLRRNNMLDHLLARHGESPMLINTIISGSYYAGESLKDQVIFKSLYLQNLGLLTYFRVKAYNYTSAEKVADYFIDVPKDFNISVMGGYTNDFIFNSAATDRMEALDTVDFINYSAVELKLNLLFGLKPLYCDFMENQFDETASAMELKLAIWMILERKGLLLIETGLLSPYVPVPASMEQVILIFPSFIPQMNSEAFKERLSLFLTEAMPVHVSYRCLFLNTSLLEILIVAYADWHNGLIYPANPLNKSVAANANSLMKVINLTYTQADASK</sequence>
<dbReference type="EMBL" id="RCCK01000010">
    <property type="protein sequence ID" value="RLJ80649.1"/>
    <property type="molecule type" value="Genomic_DNA"/>
</dbReference>
<comment type="caution">
    <text evidence="1">The sequence shown here is derived from an EMBL/GenBank/DDBJ whole genome shotgun (WGS) entry which is preliminary data.</text>
</comment>
<dbReference type="AlphaFoldDB" id="A0A497YH58"/>
<dbReference type="OrthoDB" id="8263000at2"/>
<evidence type="ECO:0000313" key="4">
    <source>
        <dbReference type="Proteomes" id="UP000297429"/>
    </source>
</evidence>
<dbReference type="EMBL" id="SOPX01000002">
    <property type="protein sequence ID" value="TFB31906.1"/>
    <property type="molecule type" value="Genomic_DNA"/>
</dbReference>
<protein>
    <submittedName>
        <fullName evidence="1">Uncharacterized protein</fullName>
    </submittedName>
</protein>
<evidence type="ECO:0000313" key="2">
    <source>
        <dbReference type="EMBL" id="TFB31906.1"/>
    </source>
</evidence>
<reference evidence="2 4" key="2">
    <citation type="submission" date="2019-03" db="EMBL/GenBank/DDBJ databases">
        <authorList>
            <person name="He R.-H."/>
        </authorList>
    </citation>
    <scope>NUCLEOTIDE SEQUENCE [LARGE SCALE GENOMIC DNA]</scope>
    <source>
        <strain evidence="2 4">DSM 19624</strain>
    </source>
</reference>
<name>A0A497YH58_9SPHI</name>
<reference evidence="1 3" key="1">
    <citation type="submission" date="2018-10" db="EMBL/GenBank/DDBJ databases">
        <title>Genomic Encyclopedia of Archaeal and Bacterial Type Strains, Phase II (KMG-II): from individual species to whole genera.</title>
        <authorList>
            <person name="Goeker M."/>
        </authorList>
    </citation>
    <scope>NUCLEOTIDE SEQUENCE [LARGE SCALE GENOMIC DNA]</scope>
    <source>
        <strain evidence="1 3">DSM 19624</strain>
    </source>
</reference>
<evidence type="ECO:0000313" key="1">
    <source>
        <dbReference type="EMBL" id="RLJ80649.1"/>
    </source>
</evidence>
<dbReference type="Proteomes" id="UP000297429">
    <property type="component" value="Unassembled WGS sequence"/>
</dbReference>
<organism evidence="1 3">
    <name type="scientific">Pedobacter alluvionis</name>
    <dbReference type="NCBI Taxonomy" id="475253"/>
    <lineage>
        <taxon>Bacteria</taxon>
        <taxon>Pseudomonadati</taxon>
        <taxon>Bacteroidota</taxon>
        <taxon>Sphingobacteriia</taxon>
        <taxon>Sphingobacteriales</taxon>
        <taxon>Sphingobacteriaceae</taxon>
        <taxon>Pedobacter</taxon>
    </lineage>
</organism>